<reference evidence="2" key="1">
    <citation type="journal article" date="2023" name="Front. Plant Sci.">
        <title>Chromosomal-level genome assembly of Melastoma candidum provides insights into trichome evolution.</title>
        <authorList>
            <person name="Zhong Y."/>
            <person name="Wu W."/>
            <person name="Sun C."/>
            <person name="Zou P."/>
            <person name="Liu Y."/>
            <person name="Dai S."/>
            <person name="Zhou R."/>
        </authorList>
    </citation>
    <scope>NUCLEOTIDE SEQUENCE [LARGE SCALE GENOMIC DNA]</scope>
</reference>
<dbReference type="Proteomes" id="UP001057402">
    <property type="component" value="Chromosome 7"/>
</dbReference>
<gene>
    <name evidence="1" type="ORF">MLD38_026294</name>
</gene>
<dbReference type="EMBL" id="CM042886">
    <property type="protein sequence ID" value="KAI4341586.1"/>
    <property type="molecule type" value="Genomic_DNA"/>
</dbReference>
<evidence type="ECO:0000313" key="2">
    <source>
        <dbReference type="Proteomes" id="UP001057402"/>
    </source>
</evidence>
<protein>
    <submittedName>
        <fullName evidence="1">Uncharacterized protein</fullName>
    </submittedName>
</protein>
<evidence type="ECO:0000313" key="1">
    <source>
        <dbReference type="EMBL" id="KAI4341586.1"/>
    </source>
</evidence>
<accession>A0ACB9NZP6</accession>
<keyword evidence="2" id="KW-1185">Reference proteome</keyword>
<name>A0ACB9NZP6_9MYRT</name>
<comment type="caution">
    <text evidence="1">The sequence shown here is derived from an EMBL/GenBank/DDBJ whole genome shotgun (WGS) entry which is preliminary data.</text>
</comment>
<proteinExistence type="predicted"/>
<sequence length="384" mass="42339">MSKALTKGPGNIAGVSASGLLLSSSALLLSSLVLHAVALFPYLVKLVSFLGPLFFTSFLVLLALLTLSRGFGHVGMSEHGLSSLMGACSTLLNQFRTNAEEGKGGFDNYEASEVYRIIFEAPDTESSPYVSGNEESELPVDKFLIYGDDTVGNGSLPSEREKEELPKNPRQRSTMEKLTLRITLPIPYSAGGGRGSRTFDENSSRVYGNVLVGGQLDRNLGRNLGSFGSMSRSKEWKRTLACKLFEERHNSEGEGMDSLWETYEDETSKKDGKPRKEKKAIKGWGQERVDSNISVGSNKVHDEDDNNEGYEDEVGMDDKFCCLQALRLSAGRKMGLGMGIRPNVVKMSKAFKGMSWLHHHQVVSHGHGRRQERLTKERTSFITL</sequence>
<organism evidence="1 2">
    <name type="scientific">Melastoma candidum</name>
    <dbReference type="NCBI Taxonomy" id="119954"/>
    <lineage>
        <taxon>Eukaryota</taxon>
        <taxon>Viridiplantae</taxon>
        <taxon>Streptophyta</taxon>
        <taxon>Embryophyta</taxon>
        <taxon>Tracheophyta</taxon>
        <taxon>Spermatophyta</taxon>
        <taxon>Magnoliopsida</taxon>
        <taxon>eudicotyledons</taxon>
        <taxon>Gunneridae</taxon>
        <taxon>Pentapetalae</taxon>
        <taxon>rosids</taxon>
        <taxon>malvids</taxon>
        <taxon>Myrtales</taxon>
        <taxon>Melastomataceae</taxon>
        <taxon>Melastomatoideae</taxon>
        <taxon>Melastomateae</taxon>
        <taxon>Melastoma</taxon>
    </lineage>
</organism>